<gene>
    <name evidence="1" type="ORF">MGAL_10B028367</name>
</gene>
<evidence type="ECO:0000313" key="1">
    <source>
        <dbReference type="EMBL" id="VDI49181.1"/>
    </source>
</evidence>
<protein>
    <submittedName>
        <fullName evidence="1">Uncharacterized protein</fullName>
    </submittedName>
</protein>
<accession>A0A8B6FF53</accession>
<dbReference type="Proteomes" id="UP000596742">
    <property type="component" value="Unassembled WGS sequence"/>
</dbReference>
<dbReference type="AlphaFoldDB" id="A0A8B6FF53"/>
<reference evidence="1" key="1">
    <citation type="submission" date="2018-11" db="EMBL/GenBank/DDBJ databases">
        <authorList>
            <person name="Alioto T."/>
            <person name="Alioto T."/>
        </authorList>
    </citation>
    <scope>NUCLEOTIDE SEQUENCE</scope>
</reference>
<comment type="caution">
    <text evidence="1">The sequence shown here is derived from an EMBL/GenBank/DDBJ whole genome shotgun (WGS) entry which is preliminary data.</text>
</comment>
<organism evidence="1 2">
    <name type="scientific">Mytilus galloprovincialis</name>
    <name type="common">Mediterranean mussel</name>
    <dbReference type="NCBI Taxonomy" id="29158"/>
    <lineage>
        <taxon>Eukaryota</taxon>
        <taxon>Metazoa</taxon>
        <taxon>Spiralia</taxon>
        <taxon>Lophotrochozoa</taxon>
        <taxon>Mollusca</taxon>
        <taxon>Bivalvia</taxon>
        <taxon>Autobranchia</taxon>
        <taxon>Pteriomorphia</taxon>
        <taxon>Mytilida</taxon>
        <taxon>Mytiloidea</taxon>
        <taxon>Mytilidae</taxon>
        <taxon>Mytilinae</taxon>
        <taxon>Mytilus</taxon>
    </lineage>
</organism>
<sequence>MTSEGYLPPTEAQTVRYSKQKMMKIVILGLMAAMAYAAPPMRGMGMGMGMGMPPMMMPPMMMGGMLPPEALDMLKDLKPDDIKEAIKNMPPQMKSMMKGMGISEDQINEAVKSLPEDLTPLVEQMKEKLENHPEEVEKVMAKVELPREMQGDMKESAIDILKGQMQEMGMDIKEDEDMSSVMDKARTAISKKLKEEGFDIDDPEGMQAKMMAEMRKITNAKPDESDEEVKIKVAKDLLKQMKEDGHDVDPEKPQESMEKLKTELKSQLKAMDIDVDEEDLKANDFKAILQKLVASGKVGNPMHLMMSAMATFSSGEIPHGGPMPPPMMMPQEMLHPVYRRQPLNSYVEGAEDALVHVFGDDDDVIQNLMEIKAGAMRGVLPEQALFRLMKDLMHYRLEARVLIAQNRILEEKVAASQFHAMPPFARSPFGLRVLGCRHHH</sequence>
<evidence type="ECO:0000313" key="2">
    <source>
        <dbReference type="Proteomes" id="UP000596742"/>
    </source>
</evidence>
<proteinExistence type="predicted"/>
<dbReference type="OrthoDB" id="6119425at2759"/>
<keyword evidence="2" id="KW-1185">Reference proteome</keyword>
<name>A0A8B6FF53_MYTGA</name>
<dbReference type="EMBL" id="UYJE01006798">
    <property type="protein sequence ID" value="VDI49181.1"/>
    <property type="molecule type" value="Genomic_DNA"/>
</dbReference>